<comment type="caution">
    <text evidence="1">The sequence shown here is derived from an EMBL/GenBank/DDBJ whole genome shotgun (WGS) entry which is preliminary data.</text>
</comment>
<evidence type="ECO:0000313" key="1">
    <source>
        <dbReference type="EMBL" id="TQV95347.1"/>
    </source>
</evidence>
<accession>A0A545V0X3</accession>
<sequence>MPTEPPTYDQATACHPNQQQAAIGPQTLILEGFKIYTAEDHTVTLYELSSSPREAIANSYNIYKTRYRLAAADGEGDITSRQDHIYQFQEKSTFSLRRARPKVVITGHCSKQRTYKEVILSGRSSGWTSCRSEGHFSAATPTIRLFQNSKHITWKNASGEIVGYEPFIKKGSEEPSRLIVEAILDAKDLDLLVACWMARLWKESKAWAYKQLPSADCKLKNFTSISHRQRNTAKLGGFVGTSGTVFA</sequence>
<dbReference type="EMBL" id="SPUK01000008">
    <property type="protein sequence ID" value="TQV95347.1"/>
    <property type="molecule type" value="Genomic_DNA"/>
</dbReference>
<keyword evidence="2" id="KW-1185">Reference proteome</keyword>
<evidence type="ECO:0000313" key="2">
    <source>
        <dbReference type="Proteomes" id="UP000315783"/>
    </source>
</evidence>
<name>A0A545V0X3_9HYPO</name>
<reference evidence="1 2" key="1">
    <citation type="journal article" date="2019" name="Appl. Microbiol. Biotechnol.">
        <title>Genome sequence of Isaria javanica and comparative genome analysis insights into family S53 peptidase evolution in fungal entomopathogens.</title>
        <authorList>
            <person name="Lin R."/>
            <person name="Zhang X."/>
            <person name="Xin B."/>
            <person name="Zou M."/>
            <person name="Gao Y."/>
            <person name="Qin F."/>
            <person name="Hu Q."/>
            <person name="Xie B."/>
            <person name="Cheng X."/>
        </authorList>
    </citation>
    <scope>NUCLEOTIDE SEQUENCE [LARGE SCALE GENOMIC DNA]</scope>
    <source>
        <strain evidence="1 2">IJ1G</strain>
    </source>
</reference>
<protein>
    <submittedName>
        <fullName evidence="1">Uncharacterized protein</fullName>
    </submittedName>
</protein>
<organism evidence="1 2">
    <name type="scientific">Cordyceps javanica</name>
    <dbReference type="NCBI Taxonomy" id="43265"/>
    <lineage>
        <taxon>Eukaryota</taxon>
        <taxon>Fungi</taxon>
        <taxon>Dikarya</taxon>
        <taxon>Ascomycota</taxon>
        <taxon>Pezizomycotina</taxon>
        <taxon>Sordariomycetes</taxon>
        <taxon>Hypocreomycetidae</taxon>
        <taxon>Hypocreales</taxon>
        <taxon>Cordycipitaceae</taxon>
        <taxon>Cordyceps</taxon>
    </lineage>
</organism>
<gene>
    <name evidence="1" type="ORF">IF1G_06334</name>
</gene>
<proteinExistence type="predicted"/>
<dbReference type="AlphaFoldDB" id="A0A545V0X3"/>
<dbReference type="Proteomes" id="UP000315783">
    <property type="component" value="Unassembled WGS sequence"/>
</dbReference>